<dbReference type="Proteomes" id="UP001304650">
    <property type="component" value="Chromosome"/>
</dbReference>
<dbReference type="Gene3D" id="2.160.20.10">
    <property type="entry name" value="Single-stranded right-handed beta-helix, Pectin lyase-like"/>
    <property type="match status" value="1"/>
</dbReference>
<keyword evidence="3" id="KW-1185">Reference proteome</keyword>
<dbReference type="InterPro" id="IPR012334">
    <property type="entry name" value="Pectin_lyas_fold"/>
</dbReference>
<dbReference type="InterPro" id="IPR008979">
    <property type="entry name" value="Galactose-bd-like_sf"/>
</dbReference>
<dbReference type="InterPro" id="IPR011050">
    <property type="entry name" value="Pectin_lyase_fold/virulence"/>
</dbReference>
<dbReference type="SUPFAM" id="SSF49785">
    <property type="entry name" value="Galactose-binding domain-like"/>
    <property type="match status" value="1"/>
</dbReference>
<dbReference type="PROSITE" id="PS51175">
    <property type="entry name" value="CBM6"/>
    <property type="match status" value="1"/>
</dbReference>
<evidence type="ECO:0000259" key="1">
    <source>
        <dbReference type="PROSITE" id="PS51175"/>
    </source>
</evidence>
<gene>
    <name evidence="2" type="ORF">MJB10_03875</name>
</gene>
<dbReference type="CDD" id="cd04084">
    <property type="entry name" value="CBM6_xylanase-like"/>
    <property type="match status" value="1"/>
</dbReference>
<dbReference type="Gene3D" id="2.60.40.1080">
    <property type="match status" value="1"/>
</dbReference>
<accession>A0AA96LP05</accession>
<dbReference type="EMBL" id="CP130319">
    <property type="protein sequence ID" value="WNR45285.1"/>
    <property type="molecule type" value="Genomic_DNA"/>
</dbReference>
<reference evidence="2" key="1">
    <citation type="submission" date="2022-02" db="EMBL/GenBank/DDBJ databases">
        <title>Paenibacillus sp. MBLB1832 Whole Genome Shotgun Sequencing.</title>
        <authorList>
            <person name="Hwang C.Y."/>
            <person name="Cho E.-S."/>
            <person name="Seo M.-J."/>
        </authorList>
    </citation>
    <scope>NUCLEOTIDE SEQUENCE</scope>
    <source>
        <strain evidence="2">MBLB1832</strain>
    </source>
</reference>
<dbReference type="SUPFAM" id="SSF51126">
    <property type="entry name" value="Pectin lyase-like"/>
    <property type="match status" value="1"/>
</dbReference>
<dbReference type="Pfam" id="PF12733">
    <property type="entry name" value="Cadherin-like"/>
    <property type="match status" value="1"/>
</dbReference>
<dbReference type="Gene3D" id="2.60.120.260">
    <property type="entry name" value="Galactose-binding domain-like"/>
    <property type="match status" value="1"/>
</dbReference>
<dbReference type="InterPro" id="IPR058094">
    <property type="entry name" value="Ig-like_OmpL47-like"/>
</dbReference>
<dbReference type="InterPro" id="IPR025883">
    <property type="entry name" value="Cadherin-like_domain"/>
</dbReference>
<evidence type="ECO:0000313" key="3">
    <source>
        <dbReference type="Proteomes" id="UP001304650"/>
    </source>
</evidence>
<dbReference type="Pfam" id="PF07602">
    <property type="entry name" value="DUF1565"/>
    <property type="match status" value="1"/>
</dbReference>
<proteinExistence type="predicted"/>
<dbReference type="NCBIfam" id="NF047446">
    <property type="entry name" value="barrel_OmpL47"/>
    <property type="match status" value="1"/>
</dbReference>
<dbReference type="InterPro" id="IPR011459">
    <property type="entry name" value="DUF1565"/>
</dbReference>
<dbReference type="InterPro" id="IPR005084">
    <property type="entry name" value="CBM6"/>
</dbReference>
<sequence>MFARAGSRLGIKSLICSLIVSTVIGVLGTPASAALSPTRVEAETYTKAAGVVKQPTYVGFIDGYDWIRYDNVDLTNYTDLAVYASIVKANAKIDVMMDATDDGINISGGTKIAMMAGTTPDPNATTYSLRKLPLMFKASGKHTLYFRFLNNNGGTLPGIGNLDWFELSRTPSSEASLKQVTVGQQASLQPAFTPNSTAYTVVVYDDVPIVELTPQVTDTGFANISINGAQQVDGAPYPLPTAQASSAVVTVTAENGNQKVYTFTVERRQLLSTYYVSLQGTDAGDGSAQQPWKTLSYACDHVPTNRGVTIQLAEGTYEENTTCSLPSGVSIAGAGMTKTIIKPKVTHDMNGAAWNYDDAKFAIHVRDTANVSFHDFKLDGKIEETVRAHGGLFIKKGENLLIHDVEMDDFDFSGLWMTEISNAKLYNSVFLKKGFIGENTWNRTGNVMFGKLTDVDMHDLFVREDRGADGIATMEYGWRQQPYNQFPNQDWYIDLYRVKMYNLDVDVRQKGLWGNGQPGIAIELWGTDINDVEISHSIFSDNLSMAGKNSNGTQSVRIHHNQFLADPAGPNGYTYSTEIISPFAEIDHNYFHNGYYPIADFSSDTKEGIRVHHNVFDHNEGIDFLHFRGGLKNSQFTNNVVIIGDNLRDFDKGKLAFATLGKVSDGLVVKNNIFQNVGKITNQGTFIGHFNATDSLGSNNIIDNNLFDQWKEAGTNAVSKDPLISPDDFRFRFDSPAIGMGIEQINTEDIGLPIDFRWAELTGQPVDRIWLNQSAVQSDVPGLIDLKVGESLDLKVTGRNEDGYVIAIPQQSITYSVEGVIGSDPSVVNVDGSGKLQALDAGIVKVTAIVTLNGSTRKSAVYVTVRDLNPPVTTAQLTPDSAAGLNGWFVKPVNVVLSATDDAKRPPATTYSLDGMNWQPYTQPVPFTVDGDYTLHYRSIDMAGNTEAAKSLAIKLDQTKPTVTFSVYEGAVFHVDQIVQISCSATDVTSGIASSSCPSLNQPAYQLALGANTYTGTAVDQAGNAESSVLHYTIAVDFSSLLRLTQAFVTKEDVAVSLADKLQAAAVSQESGNPTARNNQLSAYQHLLSAQSGKALTSEKAAILQQYADVLKQ</sequence>
<dbReference type="KEGG" id="proo:MJB10_03875"/>
<protein>
    <submittedName>
        <fullName evidence="2">Cadherin-like beta sandwich domain-containing protein</fullName>
    </submittedName>
</protein>
<dbReference type="RefSeq" id="WP_314801903.1">
    <property type="nucleotide sequence ID" value="NZ_CP130319.1"/>
</dbReference>
<organism evidence="2 3">
    <name type="scientific">Paenibacillus roseopurpureus</name>
    <dbReference type="NCBI Taxonomy" id="2918901"/>
    <lineage>
        <taxon>Bacteria</taxon>
        <taxon>Bacillati</taxon>
        <taxon>Bacillota</taxon>
        <taxon>Bacilli</taxon>
        <taxon>Bacillales</taxon>
        <taxon>Paenibacillaceae</taxon>
        <taxon>Paenibacillus</taxon>
    </lineage>
</organism>
<evidence type="ECO:0000313" key="2">
    <source>
        <dbReference type="EMBL" id="WNR45285.1"/>
    </source>
</evidence>
<dbReference type="GO" id="GO:0030246">
    <property type="term" value="F:carbohydrate binding"/>
    <property type="evidence" value="ECO:0007669"/>
    <property type="project" value="InterPro"/>
</dbReference>
<dbReference type="Pfam" id="PF03422">
    <property type="entry name" value="CBM_6"/>
    <property type="match status" value="1"/>
</dbReference>
<name>A0AA96LP05_9BACL</name>
<feature type="domain" description="CBM6" evidence="1">
    <location>
        <begin position="38"/>
        <end position="168"/>
    </location>
</feature>
<dbReference type="AlphaFoldDB" id="A0AA96LP05"/>